<organism evidence="2 3">
    <name type="scientific">Govanella unica</name>
    <dbReference type="NCBI Taxonomy" id="2975056"/>
    <lineage>
        <taxon>Bacteria</taxon>
        <taxon>Pseudomonadati</taxon>
        <taxon>Pseudomonadota</taxon>
        <taxon>Alphaproteobacteria</taxon>
        <taxon>Emcibacterales</taxon>
        <taxon>Govanellaceae</taxon>
        <taxon>Govanella</taxon>
    </lineage>
</organism>
<reference evidence="2" key="2">
    <citation type="journal article" date="2023" name="Syst. Appl. Microbiol.">
        <title>Govania unica gen. nov., sp. nov., a rare biosphere bacterium that represents a novel family in the class Alphaproteobacteria.</title>
        <authorList>
            <person name="Vandamme P."/>
            <person name="Peeters C."/>
            <person name="Hettiarachchi A."/>
            <person name="Cnockaert M."/>
            <person name="Carlier A."/>
        </authorList>
    </citation>
    <scope>NUCLEOTIDE SEQUENCE</scope>
    <source>
        <strain evidence="2">LMG 31809</strain>
    </source>
</reference>
<dbReference type="SUPFAM" id="SSF51735">
    <property type="entry name" value="NAD(P)-binding Rossmann-fold domains"/>
    <property type="match status" value="1"/>
</dbReference>
<dbReference type="CDD" id="cd05266">
    <property type="entry name" value="SDR_a4"/>
    <property type="match status" value="1"/>
</dbReference>
<comment type="caution">
    <text evidence="2">The sequence shown here is derived from an EMBL/GenBank/DDBJ whole genome shotgun (WGS) entry which is preliminary data.</text>
</comment>
<evidence type="ECO:0000313" key="3">
    <source>
        <dbReference type="Proteomes" id="UP001141619"/>
    </source>
</evidence>
<dbReference type="PANTHER" id="PTHR43574">
    <property type="entry name" value="EPIMERASE-RELATED"/>
    <property type="match status" value="1"/>
</dbReference>
<dbReference type="EMBL" id="JANWOI010000001">
    <property type="protein sequence ID" value="MDA5192979.1"/>
    <property type="molecule type" value="Genomic_DNA"/>
</dbReference>
<evidence type="ECO:0000256" key="1">
    <source>
        <dbReference type="ARBA" id="ARBA00023027"/>
    </source>
</evidence>
<dbReference type="RefSeq" id="WP_274942679.1">
    <property type="nucleotide sequence ID" value="NZ_JANWOI010000001.1"/>
</dbReference>
<gene>
    <name evidence="2" type="ORF">NYP16_03275</name>
</gene>
<name>A0A9X3Z6J3_9PROT</name>
<reference evidence="2" key="1">
    <citation type="submission" date="2022-08" db="EMBL/GenBank/DDBJ databases">
        <authorList>
            <person name="Vandamme P."/>
            <person name="Hettiarachchi A."/>
            <person name="Peeters C."/>
            <person name="Cnockaert M."/>
            <person name="Carlier A."/>
        </authorList>
    </citation>
    <scope>NUCLEOTIDE SEQUENCE</scope>
    <source>
        <strain evidence="2">LMG 31809</strain>
    </source>
</reference>
<dbReference type="AlphaFoldDB" id="A0A9X3Z6J3"/>
<dbReference type="Gene3D" id="3.40.50.720">
    <property type="entry name" value="NAD(P)-binding Rossmann-like Domain"/>
    <property type="match status" value="1"/>
</dbReference>
<keyword evidence="3" id="KW-1185">Reference proteome</keyword>
<protein>
    <submittedName>
        <fullName evidence="2">SDR family oxidoreductase</fullName>
    </submittedName>
</protein>
<keyword evidence="1" id="KW-0520">NAD</keyword>
<dbReference type="InterPro" id="IPR036291">
    <property type="entry name" value="NAD(P)-bd_dom_sf"/>
</dbReference>
<proteinExistence type="predicted"/>
<evidence type="ECO:0000313" key="2">
    <source>
        <dbReference type="EMBL" id="MDA5192979.1"/>
    </source>
</evidence>
<sequence length="288" mass="31030">MGDAMKQGHLFCFGYGLSAATLGPLLLSEGWRVTGTVRSAEKAARLAAQGVTPMVWEAGAPLPADALDGVTHILISILPDAGGDRVARALGARIATLPGLEWVGYLSTTGVYGDRGGGWIDEDSDLAPVSERGRQRLQAERDWQGIPGLPLQIFRLAGIYGPGRNQLEKLRAGTARRVIKPGHLFCRIHVADVAEVLRASIRRPDPGRVYNLADDEPAPPQDVVSFAAELLGVPPPPAELLDEAGMSEKSRSFYGATKRVHNDRIKLELGVKLKYPSYREGLRALKDA</sequence>
<dbReference type="Proteomes" id="UP001141619">
    <property type="component" value="Unassembled WGS sequence"/>
</dbReference>
<accession>A0A9X3Z6J3</accession>